<feature type="domain" description="DNA primase large subunit C-terminal" evidence="11">
    <location>
        <begin position="297"/>
        <end position="479"/>
    </location>
</feature>
<dbReference type="PANTHER" id="PTHR10537:SF3">
    <property type="entry name" value="DNA PRIMASE LARGE SUBUNIT"/>
    <property type="match status" value="1"/>
</dbReference>
<dbReference type="Proteomes" id="UP001629113">
    <property type="component" value="Unassembled WGS sequence"/>
</dbReference>
<keyword evidence="8 9" id="KW-0238">DNA-binding</keyword>
<comment type="cofactor">
    <cofactor evidence="9">
        <name>[4Fe-4S] cluster</name>
        <dbReference type="ChEBI" id="CHEBI:49883"/>
    </cofactor>
    <text evidence="9">Binds 1 [4Fe-4S] cluster.</text>
</comment>
<evidence type="ECO:0000256" key="4">
    <source>
        <dbReference type="ARBA" id="ARBA00022705"/>
    </source>
</evidence>
<evidence type="ECO:0000313" key="13">
    <source>
        <dbReference type="Proteomes" id="UP001629113"/>
    </source>
</evidence>
<evidence type="ECO:0000256" key="3">
    <source>
        <dbReference type="ARBA" id="ARBA00022515"/>
    </source>
</evidence>
<dbReference type="InterPro" id="IPR058560">
    <property type="entry name" value="DNA_primase_C"/>
</dbReference>
<keyword evidence="4 9" id="KW-0235">DNA replication</keyword>
<comment type="similarity">
    <text evidence="1 9">Belongs to the eukaryotic-type primase large subunit family.</text>
</comment>
<organism evidence="12 13">
    <name type="scientific">Phlyctema vagabunda</name>
    <dbReference type="NCBI Taxonomy" id="108571"/>
    <lineage>
        <taxon>Eukaryota</taxon>
        <taxon>Fungi</taxon>
        <taxon>Dikarya</taxon>
        <taxon>Ascomycota</taxon>
        <taxon>Pezizomycotina</taxon>
        <taxon>Leotiomycetes</taxon>
        <taxon>Helotiales</taxon>
        <taxon>Dermateaceae</taxon>
        <taxon>Phlyctema</taxon>
    </lineage>
</organism>
<dbReference type="InterPro" id="IPR007238">
    <property type="entry name" value="DNA_primase_lsu_euk/arc"/>
</dbReference>
<keyword evidence="7 9" id="KW-0411">Iron-sulfur</keyword>
<dbReference type="InterPro" id="IPR016558">
    <property type="entry name" value="DNA_primase_lsu_euk"/>
</dbReference>
<dbReference type="EMBL" id="JBFCZG010000003">
    <property type="protein sequence ID" value="KAL3425185.1"/>
    <property type="molecule type" value="Genomic_DNA"/>
</dbReference>
<evidence type="ECO:0000256" key="10">
    <source>
        <dbReference type="SAM" id="MobiDB-lite"/>
    </source>
</evidence>
<keyword evidence="2 9" id="KW-0004">4Fe-4S</keyword>
<dbReference type="CDD" id="cd07322">
    <property type="entry name" value="PriL_PriS_Eukaryotic"/>
    <property type="match status" value="1"/>
</dbReference>
<comment type="caution">
    <text evidence="12">The sequence shown here is derived from an EMBL/GenBank/DDBJ whole genome shotgun (WGS) entry which is preliminary data.</text>
</comment>
<feature type="region of interest" description="Disordered" evidence="10">
    <location>
        <begin position="490"/>
        <end position="516"/>
    </location>
</feature>
<keyword evidence="6 9" id="KW-0408">Iron</keyword>
<comment type="function">
    <text evidence="9">DNA primase is the polymerase that synthesizes small RNA primers for the Okazaki fragments made during discontinuous DNA replication.</text>
</comment>
<evidence type="ECO:0000256" key="8">
    <source>
        <dbReference type="ARBA" id="ARBA00023125"/>
    </source>
</evidence>
<evidence type="ECO:0000256" key="6">
    <source>
        <dbReference type="ARBA" id="ARBA00023004"/>
    </source>
</evidence>
<dbReference type="PANTHER" id="PTHR10537">
    <property type="entry name" value="DNA PRIMASE LARGE SUBUNIT"/>
    <property type="match status" value="1"/>
</dbReference>
<protein>
    <recommendedName>
        <fullName evidence="9">DNA primase large subunit</fullName>
    </recommendedName>
</protein>
<keyword evidence="13" id="KW-1185">Reference proteome</keyword>
<proteinExistence type="inferred from homology"/>
<dbReference type="PIRSF" id="PIRSF009449">
    <property type="entry name" value="DNA_primase_large_subunit"/>
    <property type="match status" value="1"/>
</dbReference>
<keyword evidence="5 9" id="KW-0479">Metal-binding</keyword>
<evidence type="ECO:0000256" key="1">
    <source>
        <dbReference type="ARBA" id="ARBA00010564"/>
    </source>
</evidence>
<evidence type="ECO:0000259" key="11">
    <source>
        <dbReference type="Pfam" id="PF04104"/>
    </source>
</evidence>
<sequence length="516" mass="59137">MIRQEFSRIESKRKANIDPRRKQHAQSVFKELTYSSRLNFYVTPPTADITLEQFEQWAIDRLRVLAELEACSVRNKSPAETAAHMKPILDKYLPLNSNTSGSSTIHAERQKDHYSHFILRLAFSSTEDLRRRFSRVETQLFRLRFHADDTKERQAFVEGLNLDWEAVSDDERRQFGPELIAAGGGYPKRLEEETWFKVDWERVPELVESRRVFLKFGKAYVPGREQLSMVVAEFTNRLDKALELTSRALPRLDEDDRLTPILAHLSQNFTTPDAAYNNSTSLPGADISARNVDTLSSSFPLCMQNLHRSLRRDAHLKHFGRLQYGLFLKGIGLNLEESLIFWRSSFNKITDDVFNKEYKYNVRHSYGDVGGDSNRRGNGYTPFSCQKILTERPPGPGDSHGCPYRHFSVENLTTLLQAVGVKDHSVLQGVKEDKEKQKFHLACNRVFEYAHKQEIKKVRENGTWGAAQLETIVHPNEYFKRSYLLKNLDQNAPPPGTAEDVPVSAKGGDGDVQMKG</sequence>
<dbReference type="Gene3D" id="1.20.930.80">
    <property type="match status" value="1"/>
</dbReference>
<evidence type="ECO:0000256" key="9">
    <source>
        <dbReference type="PIRNR" id="PIRNR009449"/>
    </source>
</evidence>
<name>A0ABR4PP88_9HELO</name>
<evidence type="ECO:0000256" key="7">
    <source>
        <dbReference type="ARBA" id="ARBA00023014"/>
    </source>
</evidence>
<dbReference type="Pfam" id="PF04104">
    <property type="entry name" value="DNA_primase_lrg"/>
    <property type="match status" value="1"/>
</dbReference>
<keyword evidence="3 9" id="KW-0639">Primosome</keyword>
<evidence type="ECO:0000256" key="5">
    <source>
        <dbReference type="ARBA" id="ARBA00022723"/>
    </source>
</evidence>
<reference evidence="12 13" key="1">
    <citation type="submission" date="2024-06" db="EMBL/GenBank/DDBJ databases">
        <title>Complete genome of Phlyctema vagabunda strain 19-DSS-EL-015.</title>
        <authorList>
            <person name="Fiorenzani C."/>
        </authorList>
    </citation>
    <scope>NUCLEOTIDE SEQUENCE [LARGE SCALE GENOMIC DNA]</scope>
    <source>
        <strain evidence="12 13">19-DSS-EL-015</strain>
    </source>
</reference>
<evidence type="ECO:0000256" key="2">
    <source>
        <dbReference type="ARBA" id="ARBA00022485"/>
    </source>
</evidence>
<evidence type="ECO:0000313" key="12">
    <source>
        <dbReference type="EMBL" id="KAL3425185.1"/>
    </source>
</evidence>
<accession>A0ABR4PP88</accession>
<gene>
    <name evidence="12" type="ORF">PVAG01_04466</name>
</gene>
<dbReference type="Pfam" id="PF26466">
    <property type="entry name" value="DNA_primase_lrg_N"/>
    <property type="match status" value="1"/>
</dbReference>